<organism evidence="3">
    <name type="scientific">human gut metagenome</name>
    <dbReference type="NCBI Taxonomy" id="408170"/>
    <lineage>
        <taxon>unclassified sequences</taxon>
        <taxon>metagenomes</taxon>
        <taxon>organismal metagenomes</taxon>
    </lineage>
</organism>
<proteinExistence type="predicted"/>
<dbReference type="Pfam" id="PF03389">
    <property type="entry name" value="MobA_MobL"/>
    <property type="match status" value="1"/>
</dbReference>
<evidence type="ECO:0000259" key="2">
    <source>
        <dbReference type="Pfam" id="PF03389"/>
    </source>
</evidence>
<name>K1V436_9ZZZZ</name>
<evidence type="ECO:0000256" key="1">
    <source>
        <dbReference type="ARBA" id="ARBA00022971"/>
    </source>
</evidence>
<dbReference type="InterPro" id="IPR005053">
    <property type="entry name" value="MobA_MobL"/>
</dbReference>
<evidence type="ECO:0000313" key="3">
    <source>
        <dbReference type="EMBL" id="EKC78611.1"/>
    </source>
</evidence>
<dbReference type="EMBL" id="AJWY01002194">
    <property type="protein sequence ID" value="EKC78611.1"/>
    <property type="molecule type" value="Genomic_DNA"/>
</dbReference>
<dbReference type="AlphaFoldDB" id="K1V436"/>
<feature type="domain" description="MobA/MobL protein" evidence="2">
    <location>
        <begin position="2"/>
        <end position="47"/>
    </location>
</feature>
<dbReference type="Gene3D" id="3.30.930.30">
    <property type="match status" value="1"/>
</dbReference>
<sequence length="69" mass="8524">MDWNDQKYCEIWRHEWEVIQNRYLEANDRPERVDLRSYARQGLDIVPLSMRERLSGRWKSVVSRRISET</sequence>
<reference evidence="3" key="1">
    <citation type="journal article" date="2013" name="Environ. Microbiol.">
        <title>Microbiota from the distal guts of lean and obese adolescents exhibit partial functional redundancy besides clear differences in community structure.</title>
        <authorList>
            <person name="Ferrer M."/>
            <person name="Ruiz A."/>
            <person name="Lanza F."/>
            <person name="Haange S.B."/>
            <person name="Oberbach A."/>
            <person name="Till H."/>
            <person name="Bargiela R."/>
            <person name="Campoy C."/>
            <person name="Segura M.T."/>
            <person name="Richter M."/>
            <person name="von Bergen M."/>
            <person name="Seifert J."/>
            <person name="Suarez A."/>
        </authorList>
    </citation>
    <scope>NUCLEOTIDE SEQUENCE</scope>
</reference>
<comment type="caution">
    <text evidence="3">The sequence shown here is derived from an EMBL/GenBank/DDBJ whole genome shotgun (WGS) entry which is preliminary data.</text>
</comment>
<gene>
    <name evidence="3" type="ORF">LEA_03306</name>
</gene>
<accession>K1V436</accession>
<protein>
    <submittedName>
        <fullName evidence="3">MobA/MobL protein</fullName>
    </submittedName>
</protein>
<keyword evidence="1" id="KW-0184">Conjugation</keyword>